<accession>A0AAN9M5V2</accession>
<name>A0AAN9M5V2_PHACN</name>
<organism evidence="1 2">
    <name type="scientific">Phaseolus coccineus</name>
    <name type="common">Scarlet runner bean</name>
    <name type="synonym">Phaseolus multiflorus</name>
    <dbReference type="NCBI Taxonomy" id="3886"/>
    <lineage>
        <taxon>Eukaryota</taxon>
        <taxon>Viridiplantae</taxon>
        <taxon>Streptophyta</taxon>
        <taxon>Embryophyta</taxon>
        <taxon>Tracheophyta</taxon>
        <taxon>Spermatophyta</taxon>
        <taxon>Magnoliopsida</taxon>
        <taxon>eudicotyledons</taxon>
        <taxon>Gunneridae</taxon>
        <taxon>Pentapetalae</taxon>
        <taxon>rosids</taxon>
        <taxon>fabids</taxon>
        <taxon>Fabales</taxon>
        <taxon>Fabaceae</taxon>
        <taxon>Papilionoideae</taxon>
        <taxon>50 kb inversion clade</taxon>
        <taxon>NPAAA clade</taxon>
        <taxon>indigoferoid/millettioid clade</taxon>
        <taxon>Phaseoleae</taxon>
        <taxon>Phaseolus</taxon>
    </lineage>
</organism>
<reference evidence="1 2" key="1">
    <citation type="submission" date="2024-01" db="EMBL/GenBank/DDBJ databases">
        <title>The genomes of 5 underutilized Papilionoideae crops provide insights into root nodulation and disease resistanc.</title>
        <authorList>
            <person name="Jiang F."/>
        </authorList>
    </citation>
    <scope>NUCLEOTIDE SEQUENCE [LARGE SCALE GENOMIC DNA]</scope>
    <source>
        <strain evidence="1">JINMINGXINNONG_FW02</strain>
        <tissue evidence="1">Leaves</tissue>
    </source>
</reference>
<comment type="caution">
    <text evidence="1">The sequence shown here is derived from an EMBL/GenBank/DDBJ whole genome shotgun (WGS) entry which is preliminary data.</text>
</comment>
<dbReference type="AlphaFoldDB" id="A0AAN9M5V2"/>
<evidence type="ECO:0000313" key="1">
    <source>
        <dbReference type="EMBL" id="KAK7347981.1"/>
    </source>
</evidence>
<proteinExistence type="predicted"/>
<protein>
    <submittedName>
        <fullName evidence="1">Uncharacterized protein</fullName>
    </submittedName>
</protein>
<evidence type="ECO:0000313" key="2">
    <source>
        <dbReference type="Proteomes" id="UP001374584"/>
    </source>
</evidence>
<dbReference type="Proteomes" id="UP001374584">
    <property type="component" value="Unassembled WGS sequence"/>
</dbReference>
<gene>
    <name evidence="1" type="ORF">VNO80_22526</name>
</gene>
<dbReference type="EMBL" id="JAYMYR010000008">
    <property type="protein sequence ID" value="KAK7347981.1"/>
    <property type="molecule type" value="Genomic_DNA"/>
</dbReference>
<sequence length="117" mass="13197">MVKAVKVRNNNVIPTMVFSNLRSFMRILMRLMGFLITSTCQELWMLQAVPVFSIHHYALECLGVPGSCSSFKTWATPEIPSGKPLFRNLPFKKSCEFIYHLNSVGLVHCSSAFLRGA</sequence>
<keyword evidence="2" id="KW-1185">Reference proteome</keyword>